<gene>
    <name evidence="2" type="ORF">AFL01nite_14360</name>
</gene>
<keyword evidence="1" id="KW-1133">Transmembrane helix</keyword>
<protein>
    <submittedName>
        <fullName evidence="2">Uncharacterized protein</fullName>
    </submittedName>
</protein>
<accession>A0A512HUI1</accession>
<reference evidence="2 3" key="1">
    <citation type="submission" date="2019-07" db="EMBL/GenBank/DDBJ databases">
        <title>Whole genome shotgun sequence of Aeromicrobium flavum NBRC 107625.</title>
        <authorList>
            <person name="Hosoyama A."/>
            <person name="Uohara A."/>
            <person name="Ohji S."/>
            <person name="Ichikawa N."/>
        </authorList>
    </citation>
    <scope>NUCLEOTIDE SEQUENCE [LARGE SCALE GENOMIC DNA]</scope>
    <source>
        <strain evidence="2 3">NBRC 107625</strain>
    </source>
</reference>
<name>A0A512HUI1_9ACTN</name>
<dbReference type="EMBL" id="BJZQ01000005">
    <property type="protein sequence ID" value="GEO89109.1"/>
    <property type="molecule type" value="Genomic_DNA"/>
</dbReference>
<evidence type="ECO:0000313" key="3">
    <source>
        <dbReference type="Proteomes" id="UP000321769"/>
    </source>
</evidence>
<keyword evidence="1" id="KW-0472">Membrane</keyword>
<evidence type="ECO:0000256" key="1">
    <source>
        <dbReference type="SAM" id="Phobius"/>
    </source>
</evidence>
<sequence>MMIERESLVSASRRRVARGLMVGCFLAALVTWFGPSVVIAGYDSLSFCEDEGAAPQSFWSSPDRDTRFSDGGFLYPESGTSAVTHHVNPWTQQVTCSYQNRAGEVVDQHYGTPVIFVVITVFFLVVGVLEAMMYRLGGPGGKRRFLTS</sequence>
<dbReference type="Proteomes" id="UP000321769">
    <property type="component" value="Unassembled WGS sequence"/>
</dbReference>
<dbReference type="RefSeq" id="WP_146826891.1">
    <property type="nucleotide sequence ID" value="NZ_BAAAYQ010000001.1"/>
</dbReference>
<organism evidence="2 3">
    <name type="scientific">Aeromicrobium flavum</name>
    <dbReference type="NCBI Taxonomy" id="416568"/>
    <lineage>
        <taxon>Bacteria</taxon>
        <taxon>Bacillati</taxon>
        <taxon>Actinomycetota</taxon>
        <taxon>Actinomycetes</taxon>
        <taxon>Propionibacteriales</taxon>
        <taxon>Nocardioidaceae</taxon>
        <taxon>Aeromicrobium</taxon>
    </lineage>
</organism>
<keyword evidence="1" id="KW-0812">Transmembrane</keyword>
<proteinExistence type="predicted"/>
<keyword evidence="3" id="KW-1185">Reference proteome</keyword>
<dbReference type="AlphaFoldDB" id="A0A512HUI1"/>
<evidence type="ECO:0000313" key="2">
    <source>
        <dbReference type="EMBL" id="GEO89109.1"/>
    </source>
</evidence>
<feature type="transmembrane region" description="Helical" evidence="1">
    <location>
        <begin position="20"/>
        <end position="42"/>
    </location>
</feature>
<feature type="transmembrane region" description="Helical" evidence="1">
    <location>
        <begin position="114"/>
        <end position="134"/>
    </location>
</feature>
<comment type="caution">
    <text evidence="2">The sequence shown here is derived from an EMBL/GenBank/DDBJ whole genome shotgun (WGS) entry which is preliminary data.</text>
</comment>